<dbReference type="AlphaFoldDB" id="A0A210R185"/>
<dbReference type="STRING" id="6573.A0A210R185"/>
<keyword evidence="2 6" id="KW-0812">Transmembrane</keyword>
<keyword evidence="3 6" id="KW-1133">Transmembrane helix</keyword>
<gene>
    <name evidence="8" type="ORF">KP79_PYT06589</name>
</gene>
<protein>
    <submittedName>
        <fullName evidence="8">Filamentous hemagglutinin</fullName>
    </submittedName>
</protein>
<evidence type="ECO:0000256" key="5">
    <source>
        <dbReference type="SAM" id="MobiDB-lite"/>
    </source>
</evidence>
<dbReference type="PANTHER" id="PTHR15549:SF30">
    <property type="entry name" value="MID2 DOMAIN-CONTAINING PROTEIN"/>
    <property type="match status" value="1"/>
</dbReference>
<evidence type="ECO:0000256" key="3">
    <source>
        <dbReference type="ARBA" id="ARBA00022989"/>
    </source>
</evidence>
<name>A0A210R185_MIZYE</name>
<evidence type="ECO:0000256" key="2">
    <source>
        <dbReference type="ARBA" id="ARBA00022692"/>
    </source>
</evidence>
<feature type="signal peptide" evidence="7">
    <location>
        <begin position="1"/>
        <end position="19"/>
    </location>
</feature>
<feature type="transmembrane region" description="Helical" evidence="6">
    <location>
        <begin position="372"/>
        <end position="390"/>
    </location>
</feature>
<keyword evidence="9" id="KW-1185">Reference proteome</keyword>
<evidence type="ECO:0000256" key="7">
    <source>
        <dbReference type="SAM" id="SignalP"/>
    </source>
</evidence>
<dbReference type="Proteomes" id="UP000242188">
    <property type="component" value="Unassembled WGS sequence"/>
</dbReference>
<evidence type="ECO:0000256" key="1">
    <source>
        <dbReference type="ARBA" id="ARBA00004167"/>
    </source>
</evidence>
<keyword evidence="7" id="KW-0732">Signal</keyword>
<feature type="compositionally biased region" description="Pro residues" evidence="5">
    <location>
        <begin position="329"/>
        <end position="345"/>
    </location>
</feature>
<dbReference type="GO" id="GO:0016020">
    <property type="term" value="C:membrane"/>
    <property type="evidence" value="ECO:0007669"/>
    <property type="project" value="UniProtKB-SubCell"/>
</dbReference>
<sequence>MASLHQLLIWSLALIQVNADNDCQLLGGVMYGYPVSQVCAGETKSSRSVLIDMYETNDVTACECTVTTCGCTATVNAPTGPTALTVSNFQNLGPLALCRSSVLLEAASGGSLSGQCEAVFGSIPVENGDVITITLNKQAQSDSRYCLSLTLDDTSSTLTVTCPKAATTTTPTTTTTTTTTPKPTTTTTTTTTPKPTTTTTTTTTPKPITTSTTTTPKPTTTTTTTTPKPTTTTTITTPKPATTTTTTTPKPATTTTTTTQKPTTTTTTTTPKPATTTTTTTTTPKPTTTPKQTLRPLTTKAPPSPVTTTTTTTPITTTFTTTTTTTTPSPTPITPTPTSPTPPPYSSEGTSATTSSSEDNDVFEQSQHNMTIIIPVVTGFFLLIVLLIVLRSCCTRNRKRVEKSPLSPDPRYYAGGYNGAKNPVHSGYDQRYVKHNSGMKENVLYDNSDSFPTDPTPVLVRSDPEIITSFASVERLYSEGTAPPEPEPTLQDTTFVVMNEPEVSDTNESDGDNNVDNNAAVMTEQDPNTGLGNVSVYSDSTVDSFHSSQGEADVDENINIDPETPLYSVVNKRPSGKHVAHLQI</sequence>
<comment type="subcellular location">
    <subcellularLocation>
        <location evidence="1">Membrane</location>
        <topology evidence="1">Single-pass membrane protein</topology>
    </subcellularLocation>
</comment>
<organism evidence="8 9">
    <name type="scientific">Mizuhopecten yessoensis</name>
    <name type="common">Japanese scallop</name>
    <name type="synonym">Patinopecten yessoensis</name>
    <dbReference type="NCBI Taxonomy" id="6573"/>
    <lineage>
        <taxon>Eukaryota</taxon>
        <taxon>Metazoa</taxon>
        <taxon>Spiralia</taxon>
        <taxon>Lophotrochozoa</taxon>
        <taxon>Mollusca</taxon>
        <taxon>Bivalvia</taxon>
        <taxon>Autobranchia</taxon>
        <taxon>Pteriomorphia</taxon>
        <taxon>Pectinida</taxon>
        <taxon>Pectinoidea</taxon>
        <taxon>Pectinidae</taxon>
        <taxon>Mizuhopecten</taxon>
    </lineage>
</organism>
<dbReference type="PANTHER" id="PTHR15549">
    <property type="entry name" value="PAIRED IMMUNOGLOBULIN-LIKE TYPE 2 RECEPTOR"/>
    <property type="match status" value="1"/>
</dbReference>
<dbReference type="PRINTS" id="PR01217">
    <property type="entry name" value="PRICHEXTENSN"/>
</dbReference>
<evidence type="ECO:0000256" key="4">
    <source>
        <dbReference type="ARBA" id="ARBA00023136"/>
    </source>
</evidence>
<feature type="chain" id="PRO_5013052602" evidence="7">
    <location>
        <begin position="20"/>
        <end position="584"/>
    </location>
</feature>
<dbReference type="EMBL" id="NEDP02000875">
    <property type="protein sequence ID" value="OWF54800.1"/>
    <property type="molecule type" value="Genomic_DNA"/>
</dbReference>
<dbReference type="InterPro" id="IPR051694">
    <property type="entry name" value="Immunoregulatory_rcpt-like"/>
</dbReference>
<keyword evidence="4 6" id="KW-0472">Membrane</keyword>
<feature type="compositionally biased region" description="Low complexity" evidence="5">
    <location>
        <begin position="166"/>
        <end position="328"/>
    </location>
</feature>
<accession>A0A210R185</accession>
<dbReference type="OrthoDB" id="10638561at2759"/>
<evidence type="ECO:0000313" key="9">
    <source>
        <dbReference type="Proteomes" id="UP000242188"/>
    </source>
</evidence>
<comment type="caution">
    <text evidence="8">The sequence shown here is derived from an EMBL/GenBank/DDBJ whole genome shotgun (WGS) entry which is preliminary data.</text>
</comment>
<evidence type="ECO:0000313" key="8">
    <source>
        <dbReference type="EMBL" id="OWF54800.1"/>
    </source>
</evidence>
<reference evidence="8 9" key="1">
    <citation type="journal article" date="2017" name="Nat. Ecol. Evol.">
        <title>Scallop genome provides insights into evolution of bilaterian karyotype and development.</title>
        <authorList>
            <person name="Wang S."/>
            <person name="Zhang J."/>
            <person name="Jiao W."/>
            <person name="Li J."/>
            <person name="Xun X."/>
            <person name="Sun Y."/>
            <person name="Guo X."/>
            <person name="Huan P."/>
            <person name="Dong B."/>
            <person name="Zhang L."/>
            <person name="Hu X."/>
            <person name="Sun X."/>
            <person name="Wang J."/>
            <person name="Zhao C."/>
            <person name="Wang Y."/>
            <person name="Wang D."/>
            <person name="Huang X."/>
            <person name="Wang R."/>
            <person name="Lv J."/>
            <person name="Li Y."/>
            <person name="Zhang Z."/>
            <person name="Liu B."/>
            <person name="Lu W."/>
            <person name="Hui Y."/>
            <person name="Liang J."/>
            <person name="Zhou Z."/>
            <person name="Hou R."/>
            <person name="Li X."/>
            <person name="Liu Y."/>
            <person name="Li H."/>
            <person name="Ning X."/>
            <person name="Lin Y."/>
            <person name="Zhao L."/>
            <person name="Xing Q."/>
            <person name="Dou J."/>
            <person name="Li Y."/>
            <person name="Mao J."/>
            <person name="Guo H."/>
            <person name="Dou H."/>
            <person name="Li T."/>
            <person name="Mu C."/>
            <person name="Jiang W."/>
            <person name="Fu Q."/>
            <person name="Fu X."/>
            <person name="Miao Y."/>
            <person name="Liu J."/>
            <person name="Yu Q."/>
            <person name="Li R."/>
            <person name="Liao H."/>
            <person name="Li X."/>
            <person name="Kong Y."/>
            <person name="Jiang Z."/>
            <person name="Chourrout D."/>
            <person name="Li R."/>
            <person name="Bao Z."/>
        </authorList>
    </citation>
    <scope>NUCLEOTIDE SEQUENCE [LARGE SCALE GENOMIC DNA]</scope>
    <source>
        <strain evidence="8 9">PY_sf001</strain>
    </source>
</reference>
<feature type="region of interest" description="Disordered" evidence="5">
    <location>
        <begin position="166"/>
        <end position="361"/>
    </location>
</feature>
<dbReference type="GO" id="GO:0071944">
    <property type="term" value="C:cell periphery"/>
    <property type="evidence" value="ECO:0007669"/>
    <property type="project" value="UniProtKB-ARBA"/>
</dbReference>
<evidence type="ECO:0000256" key="6">
    <source>
        <dbReference type="SAM" id="Phobius"/>
    </source>
</evidence>
<proteinExistence type="predicted"/>
<feature type="compositionally biased region" description="Low complexity" evidence="5">
    <location>
        <begin position="346"/>
        <end position="357"/>
    </location>
</feature>